<organism evidence="2 3">
    <name type="scientific">Natrarchaeobaculum aegyptiacum</name>
    <dbReference type="NCBI Taxonomy" id="745377"/>
    <lineage>
        <taxon>Archaea</taxon>
        <taxon>Methanobacteriati</taxon>
        <taxon>Methanobacteriota</taxon>
        <taxon>Stenosarchaea group</taxon>
        <taxon>Halobacteria</taxon>
        <taxon>Halobacteriales</taxon>
        <taxon>Natrialbaceae</taxon>
        <taxon>Natrarchaeobaculum</taxon>
    </lineage>
</organism>
<gene>
    <name evidence="2" type="ORF">B1756_17630</name>
</gene>
<dbReference type="OrthoDB" id="297362at2157"/>
<sequence length="66" mass="7628">MATTDDSFNGLTEYCEDCDLETLHEVSVQIRTESTKEENAQFSREPYRVCECQRCGNRSSQRMNNA</sequence>
<protein>
    <recommendedName>
        <fullName evidence="1">DUF7835 domain-containing protein</fullName>
    </recommendedName>
</protein>
<dbReference type="GeneID" id="32895933"/>
<dbReference type="Proteomes" id="UP000250088">
    <property type="component" value="Chromosome"/>
</dbReference>
<dbReference type="AlphaFoldDB" id="A0A2Z2HVX1"/>
<name>A0A2Z2HVX1_9EURY</name>
<dbReference type="KEGG" id="naj:B1756_17630"/>
<evidence type="ECO:0000313" key="2">
    <source>
        <dbReference type="EMBL" id="ARS91360.1"/>
    </source>
</evidence>
<accession>A0A2Z2HVX1</accession>
<evidence type="ECO:0000259" key="1">
    <source>
        <dbReference type="Pfam" id="PF25205"/>
    </source>
</evidence>
<dbReference type="RefSeq" id="WP_086889728.1">
    <property type="nucleotide sequence ID" value="NZ_CP019893.1"/>
</dbReference>
<dbReference type="InterPro" id="IPR057157">
    <property type="entry name" value="DUF7835"/>
</dbReference>
<dbReference type="Pfam" id="PF25205">
    <property type="entry name" value="DUF7835"/>
    <property type="match status" value="1"/>
</dbReference>
<reference evidence="3" key="1">
    <citation type="submission" date="2017-02" db="EMBL/GenBank/DDBJ databases">
        <title>Natronthermophilus aegyptiacus gen. nov.,sp. nov., an aerobic, extremely halophilic alkalithermophilic archaeon isolated from the athalassohaline Wadi An Natrun, Egypt.</title>
        <authorList>
            <person name="Zhao B."/>
        </authorList>
    </citation>
    <scope>NUCLEOTIDE SEQUENCE [LARGE SCALE GENOMIC DNA]</scope>
    <source>
        <strain evidence="3">JW/NM-HA 15</strain>
    </source>
</reference>
<evidence type="ECO:0000313" key="3">
    <source>
        <dbReference type="Proteomes" id="UP000250088"/>
    </source>
</evidence>
<keyword evidence="3" id="KW-1185">Reference proteome</keyword>
<dbReference type="EMBL" id="CP019893">
    <property type="protein sequence ID" value="ARS91360.1"/>
    <property type="molecule type" value="Genomic_DNA"/>
</dbReference>
<feature type="domain" description="DUF7835" evidence="1">
    <location>
        <begin position="1"/>
        <end position="66"/>
    </location>
</feature>
<proteinExistence type="predicted"/>